<gene>
    <name evidence="2" type="ORF">HMPREF9004_0021</name>
</gene>
<keyword evidence="3" id="KW-1185">Reference proteome</keyword>
<feature type="transmembrane region" description="Helical" evidence="1">
    <location>
        <begin position="80"/>
        <end position="99"/>
    </location>
</feature>
<name>N6X6X6_9ACTO</name>
<dbReference type="InterPro" id="IPR016566">
    <property type="entry name" value="UCP010219"/>
</dbReference>
<keyword evidence="1" id="KW-0472">Membrane</keyword>
<accession>N6X6X6</accession>
<evidence type="ECO:0000256" key="1">
    <source>
        <dbReference type="SAM" id="Phobius"/>
    </source>
</evidence>
<dbReference type="AlphaFoldDB" id="N6X6X6"/>
<dbReference type="STRING" id="888050.HMPREF9004_0021"/>
<dbReference type="Proteomes" id="UP000013015">
    <property type="component" value="Unassembled WGS sequence"/>
</dbReference>
<dbReference type="RefSeq" id="WP_005961505.1">
    <property type="nucleotide sequence ID" value="NZ_CP040505.1"/>
</dbReference>
<dbReference type="OrthoDB" id="5244221at2"/>
<dbReference type="EMBL" id="AQHZ01000001">
    <property type="protein sequence ID" value="ENO19102.1"/>
    <property type="molecule type" value="Genomic_DNA"/>
</dbReference>
<keyword evidence="1" id="KW-1133">Transmembrane helix</keyword>
<comment type="caution">
    <text evidence="2">The sequence shown here is derived from an EMBL/GenBank/DDBJ whole genome shotgun (WGS) entry which is preliminary data.</text>
</comment>
<dbReference type="HOGENOM" id="CLU_075797_0_0_11"/>
<reference evidence="2 3" key="1">
    <citation type="submission" date="2013-03" db="EMBL/GenBank/DDBJ databases">
        <title>Reference genome for the Human Microbiome Project.</title>
        <authorList>
            <person name="Aqrawi P."/>
            <person name="Ayvaz T."/>
            <person name="Bess C."/>
            <person name="Blankenburg K."/>
            <person name="Coyle M."/>
            <person name="Deng J."/>
            <person name="Forbes L."/>
            <person name="Fowler G."/>
            <person name="Francisco L."/>
            <person name="Fu Q."/>
            <person name="Gibbs R."/>
            <person name="Gross S."/>
            <person name="Gubbala S."/>
            <person name="Hale W."/>
            <person name="Hemphill L."/>
            <person name="Highlander S."/>
            <person name="Hirani K."/>
            <person name="Jackson L."/>
            <person name="Jakkamsetti A."/>
            <person name="Javaid M."/>
            <person name="Jayaseelan J.C."/>
            <person name="Jiang H."/>
            <person name="Joshi V."/>
            <person name="Korchina V."/>
            <person name="Kovar C."/>
            <person name="Lara F."/>
            <person name="Lee S."/>
            <person name="Liu Y."/>
            <person name="Mata R."/>
            <person name="Mathew T."/>
            <person name="Munidasa M."/>
            <person name="Muzny D."/>
            <person name="Nazareth L."/>
            <person name="Ngo R."/>
            <person name="Nguyen L."/>
            <person name="Nguyen N."/>
            <person name="Okwuonu G."/>
            <person name="Ongeri F."/>
            <person name="Palculict T."/>
            <person name="Patil S."/>
            <person name="Petrosino J."/>
            <person name="Pham C."/>
            <person name="Pham P."/>
            <person name="Pu L.-L."/>
            <person name="Qin X."/>
            <person name="Qu J."/>
            <person name="Reid J."/>
            <person name="Ross M."/>
            <person name="Ruth R."/>
            <person name="Saada N."/>
            <person name="San Lucas F."/>
            <person name="Santibanez J."/>
            <person name="Shang Y."/>
            <person name="Simmons D."/>
            <person name="Song X.-Z."/>
            <person name="Tang L.-Y."/>
            <person name="Thornton R."/>
            <person name="Warren J."/>
            <person name="Weissenberger G."/>
            <person name="Wilczek-Boney K."/>
            <person name="Worley K."/>
            <person name="Youmans B."/>
            <person name="Zhang J."/>
            <person name="Zhang L."/>
            <person name="Zhao Z."/>
            <person name="Zhou C."/>
            <person name="Zhu D."/>
            <person name="Zhu Y."/>
        </authorList>
    </citation>
    <scope>NUCLEOTIDE SEQUENCE [LARGE SCALE GENOMIC DNA]</scope>
    <source>
        <strain evidence="2 3">F0333</strain>
    </source>
</reference>
<protein>
    <submittedName>
        <fullName evidence="2">Putative transmembrane protein</fullName>
    </submittedName>
</protein>
<evidence type="ECO:0000313" key="3">
    <source>
        <dbReference type="Proteomes" id="UP000013015"/>
    </source>
</evidence>
<dbReference type="eggNOG" id="ENOG5031MNQ">
    <property type="taxonomic scope" value="Bacteria"/>
</dbReference>
<feature type="transmembrane region" description="Helical" evidence="1">
    <location>
        <begin position="32"/>
        <end position="51"/>
    </location>
</feature>
<dbReference type="PATRIC" id="fig|888050.3.peg.20"/>
<dbReference type="Pfam" id="PF11361">
    <property type="entry name" value="DUF3159"/>
    <property type="match status" value="1"/>
</dbReference>
<evidence type="ECO:0000313" key="2">
    <source>
        <dbReference type="EMBL" id="ENO19102.1"/>
    </source>
</evidence>
<organism evidence="2 3">
    <name type="scientific">Schaalia cardiffensis F0333</name>
    <dbReference type="NCBI Taxonomy" id="888050"/>
    <lineage>
        <taxon>Bacteria</taxon>
        <taxon>Bacillati</taxon>
        <taxon>Actinomycetota</taxon>
        <taxon>Actinomycetes</taxon>
        <taxon>Actinomycetales</taxon>
        <taxon>Actinomycetaceae</taxon>
        <taxon>Schaalia</taxon>
    </lineage>
</organism>
<feature type="transmembrane region" description="Helical" evidence="1">
    <location>
        <begin position="194"/>
        <end position="212"/>
    </location>
</feature>
<sequence length="231" mass="25590">MNHKEFPTSRPPQWARQLDEESFSWQEAVGGWRGFIESILPGLVFVVCFVVTRDVMLTSILSAGTALIALAARLLQRQSISQAISGFFGVGIGALWALASGKGENFYAFGLIISAFFFLGVLLTILVGRPFVSIGVGAFWALPKGWWRFERFKPLARRCVWLSWLWAGVFAFRLAVEVPLWWMGQVAQLGVAKLILGVPLFALAAWLSWLGLRPFGQLVNQGNEAQDEAGE</sequence>
<feature type="transmembrane region" description="Helical" evidence="1">
    <location>
        <begin position="56"/>
        <end position="74"/>
    </location>
</feature>
<proteinExistence type="predicted"/>
<keyword evidence="1 2" id="KW-0812">Transmembrane</keyword>
<feature type="transmembrane region" description="Helical" evidence="1">
    <location>
        <begin position="106"/>
        <end position="125"/>
    </location>
</feature>
<feature type="transmembrane region" description="Helical" evidence="1">
    <location>
        <begin position="159"/>
        <end position="182"/>
    </location>
</feature>